<name>A0A1C3XJ14_9HYPH</name>
<organism evidence="1 2">
    <name type="scientific">Rhizobium lusitanum</name>
    <dbReference type="NCBI Taxonomy" id="293958"/>
    <lineage>
        <taxon>Bacteria</taxon>
        <taxon>Pseudomonadati</taxon>
        <taxon>Pseudomonadota</taxon>
        <taxon>Alphaproteobacteria</taxon>
        <taxon>Hyphomicrobiales</taxon>
        <taxon>Rhizobiaceae</taxon>
        <taxon>Rhizobium/Agrobacterium group</taxon>
        <taxon>Rhizobium</taxon>
    </lineage>
</organism>
<dbReference type="EMBL" id="FMAF01000045">
    <property type="protein sequence ID" value="SCB52056.1"/>
    <property type="molecule type" value="Genomic_DNA"/>
</dbReference>
<evidence type="ECO:0000313" key="1">
    <source>
        <dbReference type="EMBL" id="SCB52056.1"/>
    </source>
</evidence>
<accession>A0A1C3XJ14</accession>
<dbReference type="AlphaFoldDB" id="A0A1C3XJ14"/>
<gene>
    <name evidence="1" type="ORF">GA0061101_14523</name>
</gene>
<sequence>MATDGSSPAIGNAATKAEIVSLASNLRIISCSSLDMFARLIDIFITREFAEEFALGVGGSRTWSA</sequence>
<dbReference type="Proteomes" id="UP000199205">
    <property type="component" value="Unassembled WGS sequence"/>
</dbReference>
<protein>
    <submittedName>
        <fullName evidence="1">Uncharacterized protein</fullName>
    </submittedName>
</protein>
<reference evidence="1 2" key="1">
    <citation type="submission" date="2016-08" db="EMBL/GenBank/DDBJ databases">
        <authorList>
            <person name="Seilhamer J.J."/>
        </authorList>
    </citation>
    <scope>NUCLEOTIDE SEQUENCE [LARGE SCALE GENOMIC DNA]</scope>
    <source>
        <strain evidence="1 2">P1-7</strain>
    </source>
</reference>
<evidence type="ECO:0000313" key="2">
    <source>
        <dbReference type="Proteomes" id="UP000199205"/>
    </source>
</evidence>
<proteinExistence type="predicted"/>